<accession>A0ABW4E5Y4</accession>
<dbReference type="RefSeq" id="WP_164508539.1">
    <property type="nucleotide sequence ID" value="NZ_JBHTON010000014.1"/>
</dbReference>
<keyword evidence="1" id="KW-0812">Transmembrane</keyword>
<evidence type="ECO:0000313" key="3">
    <source>
        <dbReference type="Proteomes" id="UP001597252"/>
    </source>
</evidence>
<protein>
    <recommendedName>
        <fullName evidence="4">YtzI protein</fullName>
    </recommendedName>
</protein>
<keyword evidence="3" id="KW-1185">Reference proteome</keyword>
<keyword evidence="1" id="KW-1133">Transmembrane helix</keyword>
<dbReference type="EMBL" id="JBHTON010000014">
    <property type="protein sequence ID" value="MFD1484668.1"/>
    <property type="molecule type" value="Genomic_DNA"/>
</dbReference>
<comment type="caution">
    <text evidence="2">The sequence shown here is derived from an EMBL/GenBank/DDBJ whole genome shotgun (WGS) entry which is preliminary data.</text>
</comment>
<sequence>MSWQAVVLIIFGGIVVLGVIAIIVVWAMWSKASDAIKHEMMKDDKMEADK</sequence>
<evidence type="ECO:0000256" key="1">
    <source>
        <dbReference type="SAM" id="Phobius"/>
    </source>
</evidence>
<evidence type="ECO:0000313" key="2">
    <source>
        <dbReference type="EMBL" id="MFD1484668.1"/>
    </source>
</evidence>
<organism evidence="2 3">
    <name type="scientific">Lacticaseibacillus baoqingensis</name>
    <dbReference type="NCBI Taxonomy" id="2486013"/>
    <lineage>
        <taxon>Bacteria</taxon>
        <taxon>Bacillati</taxon>
        <taxon>Bacillota</taxon>
        <taxon>Bacilli</taxon>
        <taxon>Lactobacillales</taxon>
        <taxon>Lactobacillaceae</taxon>
        <taxon>Lacticaseibacillus</taxon>
    </lineage>
</organism>
<dbReference type="Proteomes" id="UP001597252">
    <property type="component" value="Unassembled WGS sequence"/>
</dbReference>
<reference evidence="3" key="1">
    <citation type="journal article" date="2019" name="Int. J. Syst. Evol. Microbiol.">
        <title>The Global Catalogue of Microorganisms (GCM) 10K type strain sequencing project: providing services to taxonomists for standard genome sequencing and annotation.</title>
        <authorList>
            <consortium name="The Broad Institute Genomics Platform"/>
            <consortium name="The Broad Institute Genome Sequencing Center for Infectious Disease"/>
            <person name="Wu L."/>
            <person name="Ma J."/>
        </authorList>
    </citation>
    <scope>NUCLEOTIDE SEQUENCE [LARGE SCALE GENOMIC DNA]</scope>
    <source>
        <strain evidence="3">CCM 8903</strain>
    </source>
</reference>
<evidence type="ECO:0008006" key="4">
    <source>
        <dbReference type="Google" id="ProtNLM"/>
    </source>
</evidence>
<feature type="transmembrane region" description="Helical" evidence="1">
    <location>
        <begin position="6"/>
        <end position="29"/>
    </location>
</feature>
<name>A0ABW4E5Y4_9LACO</name>
<proteinExistence type="predicted"/>
<gene>
    <name evidence="2" type="ORF">ACFQ5J_05440</name>
</gene>
<keyword evidence="1" id="KW-0472">Membrane</keyword>